<keyword evidence="5" id="KW-0732">Signal</keyword>
<dbReference type="AlphaFoldDB" id="A0A022RHH6"/>
<keyword evidence="4 6" id="KW-0964">Secreted</keyword>
<reference evidence="7 8" key="1">
    <citation type="journal article" date="2013" name="Proc. Natl. Acad. Sci. U.S.A.">
        <title>Fine-scale variation in meiotic recombination in Mimulus inferred from population shotgun sequencing.</title>
        <authorList>
            <person name="Hellsten U."/>
            <person name="Wright K.M."/>
            <person name="Jenkins J."/>
            <person name="Shu S."/>
            <person name="Yuan Y."/>
            <person name="Wessler S.R."/>
            <person name="Schmutz J."/>
            <person name="Willis J.H."/>
            <person name="Rokhsar D.S."/>
        </authorList>
    </citation>
    <scope>NUCLEOTIDE SEQUENCE [LARGE SCALE GENOMIC DNA]</scope>
    <source>
        <strain evidence="8">cv. DUN x IM62</strain>
    </source>
</reference>
<feature type="non-terminal residue" evidence="7">
    <location>
        <position position="1"/>
    </location>
</feature>
<evidence type="ECO:0000256" key="6">
    <source>
        <dbReference type="RuleBase" id="RU367044"/>
    </source>
</evidence>
<protein>
    <recommendedName>
        <fullName evidence="6">S-protein homolog</fullName>
    </recommendedName>
</protein>
<evidence type="ECO:0000256" key="2">
    <source>
        <dbReference type="ARBA" id="ARBA00005581"/>
    </source>
</evidence>
<keyword evidence="3 6" id="KW-0713">Self-incompatibility</keyword>
<dbReference type="PANTHER" id="PTHR31232">
    <property type="match status" value="1"/>
</dbReference>
<evidence type="ECO:0000256" key="4">
    <source>
        <dbReference type="ARBA" id="ARBA00022525"/>
    </source>
</evidence>
<dbReference type="GO" id="GO:0060320">
    <property type="term" value="P:rejection of self pollen"/>
    <property type="evidence" value="ECO:0007669"/>
    <property type="project" value="UniProtKB-KW"/>
</dbReference>
<dbReference type="GO" id="GO:0005576">
    <property type="term" value="C:extracellular region"/>
    <property type="evidence" value="ECO:0007669"/>
    <property type="project" value="UniProtKB-SubCell"/>
</dbReference>
<evidence type="ECO:0000256" key="1">
    <source>
        <dbReference type="ARBA" id="ARBA00004613"/>
    </source>
</evidence>
<dbReference type="InterPro" id="IPR010264">
    <property type="entry name" value="Self-incomp_S1"/>
</dbReference>
<dbReference type="Proteomes" id="UP000030748">
    <property type="component" value="Unassembled WGS sequence"/>
</dbReference>
<evidence type="ECO:0000256" key="5">
    <source>
        <dbReference type="ARBA" id="ARBA00022729"/>
    </source>
</evidence>
<accession>A0A022RHH6</accession>
<evidence type="ECO:0000256" key="3">
    <source>
        <dbReference type="ARBA" id="ARBA00022471"/>
    </source>
</evidence>
<evidence type="ECO:0000313" key="7">
    <source>
        <dbReference type="EMBL" id="EYU39852.1"/>
    </source>
</evidence>
<sequence>IHVSIVNKLPANSEPLSVHCRSGDDDLGYHTLAVNQDFHFSFCVIPLLTIFYCDLKWETKMVSGDVFNAAFPNPCVDGTCVYETSENGVYINGKLWNSWY</sequence>
<evidence type="ECO:0000313" key="8">
    <source>
        <dbReference type="Proteomes" id="UP000030748"/>
    </source>
</evidence>
<organism evidence="7 8">
    <name type="scientific">Erythranthe guttata</name>
    <name type="common">Yellow monkey flower</name>
    <name type="synonym">Mimulus guttatus</name>
    <dbReference type="NCBI Taxonomy" id="4155"/>
    <lineage>
        <taxon>Eukaryota</taxon>
        <taxon>Viridiplantae</taxon>
        <taxon>Streptophyta</taxon>
        <taxon>Embryophyta</taxon>
        <taxon>Tracheophyta</taxon>
        <taxon>Spermatophyta</taxon>
        <taxon>Magnoliopsida</taxon>
        <taxon>eudicotyledons</taxon>
        <taxon>Gunneridae</taxon>
        <taxon>Pentapetalae</taxon>
        <taxon>asterids</taxon>
        <taxon>lamiids</taxon>
        <taxon>Lamiales</taxon>
        <taxon>Phrymaceae</taxon>
        <taxon>Erythranthe</taxon>
    </lineage>
</organism>
<dbReference type="EMBL" id="KI630443">
    <property type="protein sequence ID" value="EYU39852.1"/>
    <property type="molecule type" value="Genomic_DNA"/>
</dbReference>
<comment type="subcellular location">
    <subcellularLocation>
        <location evidence="1 6">Secreted</location>
    </subcellularLocation>
</comment>
<proteinExistence type="inferred from homology"/>
<dbReference type="Pfam" id="PF05938">
    <property type="entry name" value="Self-incomp_S1"/>
    <property type="match status" value="1"/>
</dbReference>
<comment type="similarity">
    <text evidence="2 6">Belongs to the plant self-incompatibility (S1) protein family.</text>
</comment>
<dbReference type="PANTHER" id="PTHR31232:SF61">
    <property type="entry name" value="S-PROTEIN HOMOLOG"/>
    <property type="match status" value="1"/>
</dbReference>
<gene>
    <name evidence="7" type="ORF">MIMGU_mgv1a026862mg</name>
</gene>
<name>A0A022RHH6_ERYGU</name>
<keyword evidence="8" id="KW-1185">Reference proteome</keyword>